<keyword evidence="2" id="KW-0614">Plasmid</keyword>
<dbReference type="RefSeq" id="WP_005467145.1">
    <property type="nucleotide sequence ID" value="NZ_CM001485.1"/>
</dbReference>
<dbReference type="OrthoDB" id="4537985at2"/>
<dbReference type="PANTHER" id="PTHR13696:SF52">
    <property type="entry name" value="PARA FAMILY PROTEIN CT_582"/>
    <property type="match status" value="1"/>
</dbReference>
<geneLocation type="plasmid" evidence="2 3">
    <name>pSACGL01</name>
</geneLocation>
<feature type="domain" description="AAA" evidence="1">
    <location>
        <begin position="5"/>
        <end position="184"/>
    </location>
</feature>
<dbReference type="PANTHER" id="PTHR13696">
    <property type="entry name" value="P-LOOP CONTAINING NUCLEOSIDE TRIPHOSPHATE HYDROLASE"/>
    <property type="match status" value="1"/>
</dbReference>
<dbReference type="HOGENOM" id="CLU_037612_1_1_11"/>
<protein>
    <submittedName>
        <fullName evidence="2">ATPase involved in chromosome partitioning</fullName>
    </submittedName>
</protein>
<name>I1D8F2_9PSEU</name>
<dbReference type="SUPFAM" id="SSF52540">
    <property type="entry name" value="P-loop containing nucleoside triphosphate hydrolases"/>
    <property type="match status" value="1"/>
</dbReference>
<organism evidence="2 3">
    <name type="scientific">Saccharomonospora glauca K62</name>
    <dbReference type="NCBI Taxonomy" id="928724"/>
    <lineage>
        <taxon>Bacteria</taxon>
        <taxon>Bacillati</taxon>
        <taxon>Actinomycetota</taxon>
        <taxon>Actinomycetes</taxon>
        <taxon>Pseudonocardiales</taxon>
        <taxon>Pseudonocardiaceae</taxon>
        <taxon>Saccharomonospora</taxon>
    </lineage>
</organism>
<dbReference type="EMBL" id="CM001485">
    <property type="protein sequence ID" value="EIF01227.1"/>
    <property type="molecule type" value="Genomic_DNA"/>
</dbReference>
<reference evidence="3" key="2">
    <citation type="submission" date="2012-01" db="EMBL/GenBank/DDBJ databases">
        <title>Noncontiguous Finished sequence of chromosome of Saccharomonospora glauca K62.</title>
        <authorList>
            <consortium name="US DOE Joint Genome Institute"/>
            <person name="Lucas S."/>
            <person name="Han J."/>
            <person name="Lapidus A."/>
            <person name="Cheng J.-F."/>
            <person name="Goodwin L."/>
            <person name="Pitluck S."/>
            <person name="Peters L."/>
            <person name="Mikhailova N."/>
            <person name="Held B."/>
            <person name="Detter J.C."/>
            <person name="Han C."/>
            <person name="Tapia R."/>
            <person name="Land M."/>
            <person name="Hauser L."/>
            <person name="Kyrpides N."/>
            <person name="Ivanova N."/>
            <person name="Pagani I."/>
            <person name="Brambilla E.-M."/>
            <person name="Klenk H.-P."/>
            <person name="Woyke T."/>
        </authorList>
    </citation>
    <scope>NUCLEOTIDE SEQUENCE [LARGE SCALE GENOMIC DNA]</scope>
    <source>
        <strain evidence="3">K62</strain>
        <plasmid evidence="3">pSACGL01</plasmid>
    </source>
</reference>
<evidence type="ECO:0000313" key="2">
    <source>
        <dbReference type="EMBL" id="EIF01227.1"/>
    </source>
</evidence>
<dbReference type="InterPro" id="IPR027417">
    <property type="entry name" value="P-loop_NTPase"/>
</dbReference>
<sequence>MASARVAAVAMQKGGVGKTTSTINLARAAAVYHQARVLVVDFDPQGNCTSTLAADELDPEGLTVADTVLPDTDVTMADVVVPTIWDGVDLAPAGETLATAEARIAASTAGREHRLRKSLAPMLDRYDLVLIDNAPALGLLLVNALTAADVAVLVAEADQWSADGLALLRKTVGMVSEYANPTLRVAGVMINRWRNTSTATELADEIAAGVEAHFPGTEVWLDRRVPLWQPIVDYMQAGRGLDEGPARLRLLAETTYQPIAGELLGVDVEVGA</sequence>
<evidence type="ECO:0000259" key="1">
    <source>
        <dbReference type="Pfam" id="PF13614"/>
    </source>
</evidence>
<dbReference type="CDD" id="cd02042">
    <property type="entry name" value="ParAB_family"/>
    <property type="match status" value="1"/>
</dbReference>
<gene>
    <name evidence="2" type="ORF">SacglDRAFT_00013</name>
</gene>
<evidence type="ECO:0000313" key="3">
    <source>
        <dbReference type="Proteomes" id="UP000005087"/>
    </source>
</evidence>
<keyword evidence="3" id="KW-1185">Reference proteome</keyword>
<dbReference type="AlphaFoldDB" id="I1D8F2"/>
<reference evidence="2 3" key="1">
    <citation type="submission" date="2011-09" db="EMBL/GenBank/DDBJ databases">
        <authorList>
            <consortium name="US DOE Joint Genome Institute (JGI-PGF)"/>
            <person name="Lucas S."/>
            <person name="Han J."/>
            <person name="Lapidus A."/>
            <person name="Cheng J.-F."/>
            <person name="Goodwin L."/>
            <person name="Pitluck S."/>
            <person name="Peters L."/>
            <person name="Land M.L."/>
            <person name="Hauser L."/>
            <person name="Brambilla E."/>
            <person name="Klenk H.-P."/>
            <person name="Woyke T.J."/>
        </authorList>
    </citation>
    <scope>NUCLEOTIDE SEQUENCE [LARGE SCALE GENOMIC DNA]</scope>
    <source>
        <strain evidence="2 3">K62</strain>
        <plasmid evidence="2 3">pSACGL01</plasmid>
    </source>
</reference>
<dbReference type="eggNOG" id="COG1192">
    <property type="taxonomic scope" value="Bacteria"/>
</dbReference>
<dbReference type="Pfam" id="PF13614">
    <property type="entry name" value="AAA_31"/>
    <property type="match status" value="1"/>
</dbReference>
<dbReference type="Proteomes" id="UP000005087">
    <property type="component" value="Plasmid pSACGL01"/>
</dbReference>
<dbReference type="InterPro" id="IPR025669">
    <property type="entry name" value="AAA_dom"/>
</dbReference>
<proteinExistence type="predicted"/>
<accession>I1D8F2</accession>
<dbReference type="Gene3D" id="3.40.50.300">
    <property type="entry name" value="P-loop containing nucleotide triphosphate hydrolases"/>
    <property type="match status" value="1"/>
</dbReference>
<dbReference type="InterPro" id="IPR050678">
    <property type="entry name" value="DNA_Partitioning_ATPase"/>
</dbReference>